<evidence type="ECO:0000256" key="15">
    <source>
        <dbReference type="ARBA" id="ARBA00023136"/>
    </source>
</evidence>
<feature type="domain" description="Exostosin GT47" evidence="20">
    <location>
        <begin position="85"/>
        <end position="355"/>
    </location>
</feature>
<comment type="subcellular location">
    <subcellularLocation>
        <location evidence="3">Endoplasmic reticulum membrane</location>
        <topology evidence="3">Single-pass type II membrane protein</topology>
    </subcellularLocation>
    <subcellularLocation>
        <location evidence="2">Golgi apparatus membrane</location>
        <topology evidence="2">Single-pass type II membrane protein</topology>
    </subcellularLocation>
</comment>
<dbReference type="GO" id="GO:0015020">
    <property type="term" value="F:glucuronosyltransferase activity"/>
    <property type="evidence" value="ECO:0007669"/>
    <property type="project" value="UniProtKB-ARBA"/>
</dbReference>
<evidence type="ECO:0000256" key="13">
    <source>
        <dbReference type="ARBA" id="ARBA00022989"/>
    </source>
</evidence>
<keyword evidence="18" id="KW-0464">Manganese</keyword>
<evidence type="ECO:0000256" key="2">
    <source>
        <dbReference type="ARBA" id="ARBA00004323"/>
    </source>
</evidence>
<evidence type="ECO:0000256" key="6">
    <source>
        <dbReference type="ARBA" id="ARBA00012194"/>
    </source>
</evidence>
<dbReference type="EMBL" id="HBUF01364839">
    <property type="protein sequence ID" value="CAG6722993.1"/>
    <property type="molecule type" value="Transcribed_RNA"/>
</dbReference>
<dbReference type="EMBL" id="HBUF01191644">
    <property type="protein sequence ID" value="CAG6658530.1"/>
    <property type="molecule type" value="Transcribed_RNA"/>
</dbReference>
<dbReference type="GO" id="GO:0015012">
    <property type="term" value="P:heparan sulfate proteoglycan biosynthetic process"/>
    <property type="evidence" value="ECO:0007669"/>
    <property type="project" value="UniProtKB-ARBA"/>
</dbReference>
<evidence type="ECO:0000256" key="19">
    <source>
        <dbReference type="ARBA" id="ARBA00069568"/>
    </source>
</evidence>
<evidence type="ECO:0000256" key="3">
    <source>
        <dbReference type="ARBA" id="ARBA00004648"/>
    </source>
</evidence>
<dbReference type="EMBL" id="HBUF01033268">
    <property type="protein sequence ID" value="CAG6615575.1"/>
    <property type="molecule type" value="Transcribed_RNA"/>
</dbReference>
<evidence type="ECO:0000259" key="20">
    <source>
        <dbReference type="Pfam" id="PF03016"/>
    </source>
</evidence>
<dbReference type="InterPro" id="IPR015338">
    <property type="entry name" value="GT64_dom"/>
</dbReference>
<dbReference type="PANTHER" id="PTHR48261">
    <property type="entry name" value="ACETYLGLUCOSAMINYLTRANSFERASE"/>
    <property type="match status" value="1"/>
</dbReference>
<keyword evidence="15" id="KW-0472">Membrane</keyword>
<dbReference type="GO" id="GO:0050508">
    <property type="term" value="F:glucuronosyl-N-acetylglucosaminyl-proteoglycan 4-alpha-N-acetylglucosaminyltransferase activity"/>
    <property type="evidence" value="ECO:0007669"/>
    <property type="project" value="UniProtKB-EC"/>
</dbReference>
<dbReference type="EMBL" id="HBUF01191645">
    <property type="protein sequence ID" value="CAG6658531.1"/>
    <property type="molecule type" value="Transcribed_RNA"/>
</dbReference>
<name>A0A8D8PUC0_9HEMI</name>
<dbReference type="InterPro" id="IPR029044">
    <property type="entry name" value="Nucleotide-diphossugar_trans"/>
</dbReference>
<keyword evidence="7" id="KW-0328">Glycosyltransferase</keyword>
<dbReference type="EMBL" id="HBUF01527149">
    <property type="protein sequence ID" value="CAG6750569.1"/>
    <property type="molecule type" value="Transcribed_RNA"/>
</dbReference>
<dbReference type="SUPFAM" id="SSF53448">
    <property type="entry name" value="Nucleotide-diphospho-sugar transferases"/>
    <property type="match status" value="1"/>
</dbReference>
<proteinExistence type="inferred from homology"/>
<evidence type="ECO:0000256" key="14">
    <source>
        <dbReference type="ARBA" id="ARBA00023034"/>
    </source>
</evidence>
<keyword evidence="17" id="KW-0325">Glycoprotein</keyword>
<keyword evidence="14" id="KW-0333">Golgi apparatus</keyword>
<dbReference type="AlphaFoldDB" id="A0A8D8PUC0"/>
<comment type="pathway">
    <text evidence="4">Protein modification; protein glycosylation.</text>
</comment>
<dbReference type="Pfam" id="PF09258">
    <property type="entry name" value="Glyco_transf_64"/>
    <property type="match status" value="1"/>
</dbReference>
<dbReference type="EMBL" id="HBUF01364841">
    <property type="protein sequence ID" value="CAG6722995.1"/>
    <property type="molecule type" value="Transcribed_RNA"/>
</dbReference>
<dbReference type="FunFam" id="3.90.550.10:FF:000035">
    <property type="entry name" value="Putative Exostosin-2"/>
    <property type="match status" value="1"/>
</dbReference>
<evidence type="ECO:0000256" key="16">
    <source>
        <dbReference type="ARBA" id="ARBA00023157"/>
    </source>
</evidence>
<evidence type="ECO:0000256" key="17">
    <source>
        <dbReference type="ARBA" id="ARBA00023180"/>
    </source>
</evidence>
<protein>
    <recommendedName>
        <fullName evidence="19">Exostosin-2</fullName>
        <ecNumber evidence="6">2.4.1.224</ecNumber>
    </recommendedName>
</protein>
<reference evidence="22" key="1">
    <citation type="submission" date="2021-05" db="EMBL/GenBank/DDBJ databases">
        <authorList>
            <person name="Alioto T."/>
            <person name="Alioto T."/>
            <person name="Gomez Garrido J."/>
        </authorList>
    </citation>
    <scope>NUCLEOTIDE SEQUENCE</scope>
</reference>
<sequence length="697" mass="80577">MKKQTNFKSFFFGLLLIFLSAVCLVLLLQSPQQSQQISHKYLSLDSLNNVEYVTVNKSVKLNKRNEKCTYFDCFNVYRCNHGGLSNLLVYIYPLKHYIDDKNIPVGSFISKEYFDMLMTIQKSKYFTSNPEEACIFIPSIDILNQNRFRVEETSYALSSLPYWREGENHVLFNMVSGASPDYSTVVELYSGKAMIAGAGFNSWTYRHGFDISLPVYSSLSKLVHDNTPQSKQWLILSSQTNIHPEYMNELKQLTHTHPELIVMNMCENDRNSSLRCHMGQVYKYPQVLVQSTFCIVMRGSRLGQKVLHESMAAGCIPIIIADTYVLPFSEILDWKRAAIVIPEAEISSLVEVVKDLSEKHVTELRAQVNYLYWRYFSSVSAMTNTVLDILNQRVFPHLAQPYEHWNIDRQAGVIQYNPLFLQMTSRRWQGFTAVVLTYDRLPSLFLLMEKLSQVPSVSKILVIWNNQNKYPPPASKWPKISKNWTIIKTNENKLSKRFYPYAEIETEAVLSIDDDITMLTADELEFGFEVWCEFPDRIVGFPSRTHGWDNLTQSFTYESEWKNEISMVLTGAAFYHKYWNYMYTTHMPARIRNYVDSHMNCEDIAMNFLVANVTAKAPIKVTPRKKFKCPQCKNPEMLSSDTRHMMERSKCVNLFASIYGGGVGGGTLRSVEFRADPVLFRDPFPRKLKRFNDIGAI</sequence>
<dbReference type="GO" id="GO:0005789">
    <property type="term" value="C:endoplasmic reticulum membrane"/>
    <property type="evidence" value="ECO:0007669"/>
    <property type="project" value="UniProtKB-SubCell"/>
</dbReference>
<dbReference type="Pfam" id="PF03016">
    <property type="entry name" value="Exostosin_GT47"/>
    <property type="match status" value="1"/>
</dbReference>
<evidence type="ECO:0000313" key="22">
    <source>
        <dbReference type="EMBL" id="CAG6615577.1"/>
    </source>
</evidence>
<evidence type="ECO:0000256" key="1">
    <source>
        <dbReference type="ARBA" id="ARBA00001936"/>
    </source>
</evidence>
<keyword evidence="9" id="KW-0812">Transmembrane</keyword>
<dbReference type="GO" id="GO:0000139">
    <property type="term" value="C:Golgi membrane"/>
    <property type="evidence" value="ECO:0007669"/>
    <property type="project" value="UniProtKB-SubCell"/>
</dbReference>
<comment type="cofactor">
    <cofactor evidence="1">
        <name>Mn(2+)</name>
        <dbReference type="ChEBI" id="CHEBI:29035"/>
    </cofactor>
</comment>
<keyword evidence="10" id="KW-0479">Metal-binding</keyword>
<evidence type="ECO:0000259" key="21">
    <source>
        <dbReference type="Pfam" id="PF09258"/>
    </source>
</evidence>
<evidence type="ECO:0000256" key="5">
    <source>
        <dbReference type="ARBA" id="ARBA00010271"/>
    </source>
</evidence>
<organism evidence="22">
    <name type="scientific">Cacopsylla melanoneura</name>
    <dbReference type="NCBI Taxonomy" id="428564"/>
    <lineage>
        <taxon>Eukaryota</taxon>
        <taxon>Metazoa</taxon>
        <taxon>Ecdysozoa</taxon>
        <taxon>Arthropoda</taxon>
        <taxon>Hexapoda</taxon>
        <taxon>Insecta</taxon>
        <taxon>Pterygota</taxon>
        <taxon>Neoptera</taxon>
        <taxon>Paraneoptera</taxon>
        <taxon>Hemiptera</taxon>
        <taxon>Sternorrhyncha</taxon>
        <taxon>Psylloidea</taxon>
        <taxon>Psyllidae</taxon>
        <taxon>Psyllinae</taxon>
        <taxon>Cacopsylla</taxon>
    </lineage>
</organism>
<dbReference type="EMBL" id="HBUF01033270">
    <property type="protein sequence ID" value="CAG6615577.1"/>
    <property type="molecule type" value="Transcribed_RNA"/>
</dbReference>
<dbReference type="EMBL" id="HBUF01033269">
    <property type="protein sequence ID" value="CAG6615576.1"/>
    <property type="molecule type" value="Transcribed_RNA"/>
</dbReference>
<dbReference type="InterPro" id="IPR004263">
    <property type="entry name" value="Exostosin"/>
</dbReference>
<comment type="similarity">
    <text evidence="5">Belongs to the glycosyltransferase 47 family.</text>
</comment>
<evidence type="ECO:0000256" key="7">
    <source>
        <dbReference type="ARBA" id="ARBA00022676"/>
    </source>
</evidence>
<evidence type="ECO:0000256" key="11">
    <source>
        <dbReference type="ARBA" id="ARBA00022824"/>
    </source>
</evidence>
<accession>A0A8D8PUC0</accession>
<dbReference type="EMBL" id="HBUF01364840">
    <property type="protein sequence ID" value="CAG6722994.1"/>
    <property type="molecule type" value="Transcribed_RNA"/>
</dbReference>
<dbReference type="Gene3D" id="3.90.550.10">
    <property type="entry name" value="Spore Coat Polysaccharide Biosynthesis Protein SpsA, Chain A"/>
    <property type="match status" value="1"/>
</dbReference>
<keyword evidence="12" id="KW-0735">Signal-anchor</keyword>
<evidence type="ECO:0000256" key="12">
    <source>
        <dbReference type="ARBA" id="ARBA00022968"/>
    </source>
</evidence>
<evidence type="ECO:0000256" key="4">
    <source>
        <dbReference type="ARBA" id="ARBA00004922"/>
    </source>
</evidence>
<keyword evidence="11" id="KW-0256">Endoplasmic reticulum</keyword>
<keyword evidence="13" id="KW-1133">Transmembrane helix</keyword>
<dbReference type="EMBL" id="HBUF01527150">
    <property type="protein sequence ID" value="CAG6750570.1"/>
    <property type="molecule type" value="Transcribed_RNA"/>
</dbReference>
<keyword evidence="16" id="KW-1015">Disulfide bond</keyword>
<evidence type="ECO:0000256" key="10">
    <source>
        <dbReference type="ARBA" id="ARBA00022723"/>
    </source>
</evidence>
<dbReference type="EMBL" id="HBUF01191643">
    <property type="protein sequence ID" value="CAG6658529.1"/>
    <property type="molecule type" value="Transcribed_RNA"/>
</dbReference>
<dbReference type="EMBL" id="HBUF01191646">
    <property type="protein sequence ID" value="CAG6658532.1"/>
    <property type="molecule type" value="Transcribed_RNA"/>
</dbReference>
<keyword evidence="8" id="KW-0808">Transferase</keyword>
<feature type="domain" description="Glycosyl transferase 64" evidence="21">
    <location>
        <begin position="431"/>
        <end position="680"/>
    </location>
</feature>
<evidence type="ECO:0000256" key="18">
    <source>
        <dbReference type="ARBA" id="ARBA00023211"/>
    </source>
</evidence>
<dbReference type="EMBL" id="HBUF01033267">
    <property type="protein sequence ID" value="CAG6615574.1"/>
    <property type="molecule type" value="Transcribed_RNA"/>
</dbReference>
<dbReference type="GO" id="GO:0046872">
    <property type="term" value="F:metal ion binding"/>
    <property type="evidence" value="ECO:0007669"/>
    <property type="project" value="UniProtKB-KW"/>
</dbReference>
<dbReference type="PANTHER" id="PTHR48261:SF5">
    <property type="entry name" value="EXOSTOSIN GLYCOSYLTRANSFERASE 2"/>
    <property type="match status" value="1"/>
</dbReference>
<dbReference type="InterPro" id="IPR040911">
    <property type="entry name" value="Exostosin_GT47"/>
</dbReference>
<evidence type="ECO:0000256" key="9">
    <source>
        <dbReference type="ARBA" id="ARBA00022692"/>
    </source>
</evidence>
<dbReference type="EC" id="2.4.1.224" evidence="6"/>
<evidence type="ECO:0000256" key="8">
    <source>
        <dbReference type="ARBA" id="ARBA00022679"/>
    </source>
</evidence>